<name>G5SN37_9BACT</name>
<keyword evidence="2" id="KW-1185">Reference proteome</keyword>
<reference evidence="1 2" key="1">
    <citation type="submission" date="2011-03" db="EMBL/GenBank/DDBJ databases">
        <authorList>
            <person name="Weinstock G."/>
            <person name="Sodergren E."/>
            <person name="Clifton S."/>
            <person name="Fulton L."/>
            <person name="Fulton B."/>
            <person name="Courtney L."/>
            <person name="Fronick C."/>
            <person name="Harrison M."/>
            <person name="Strong C."/>
            <person name="Farmer C."/>
            <person name="Delahaunty K."/>
            <person name="Markovic C."/>
            <person name="Hall O."/>
            <person name="Minx P."/>
            <person name="Tomlinson C."/>
            <person name="Mitreva M."/>
            <person name="Hou S."/>
            <person name="Chen J."/>
            <person name="Wollam A."/>
            <person name="Pepin K.H."/>
            <person name="Johnson M."/>
            <person name="Bhonagiri V."/>
            <person name="Zhang X."/>
            <person name="Suruliraj S."/>
            <person name="Warren W."/>
            <person name="Chinwalla A."/>
            <person name="Mardis E.R."/>
            <person name="Wilson R.K."/>
        </authorList>
    </citation>
    <scope>NUCLEOTIDE SEQUENCE [LARGE SCALE GENOMIC DNA]</scope>
    <source>
        <strain evidence="1 2">YIT 11840</strain>
    </source>
</reference>
<dbReference type="EMBL" id="AFFY01000011">
    <property type="protein sequence ID" value="EHH01357.1"/>
    <property type="molecule type" value="Genomic_DNA"/>
</dbReference>
<evidence type="ECO:0000313" key="1">
    <source>
        <dbReference type="EMBL" id="EHH01357.1"/>
    </source>
</evidence>
<proteinExistence type="predicted"/>
<dbReference type="PATRIC" id="fig|762968.3.peg.687"/>
<organism evidence="1 2">
    <name type="scientific">Paraprevotella clara YIT 11840</name>
    <dbReference type="NCBI Taxonomy" id="762968"/>
    <lineage>
        <taxon>Bacteria</taxon>
        <taxon>Pseudomonadati</taxon>
        <taxon>Bacteroidota</taxon>
        <taxon>Bacteroidia</taxon>
        <taxon>Bacteroidales</taxon>
        <taxon>Prevotellaceae</taxon>
        <taxon>Paraprevotella</taxon>
    </lineage>
</organism>
<dbReference type="AlphaFoldDB" id="G5SN37"/>
<dbReference type="eggNOG" id="ENOG502ZH71">
    <property type="taxonomic scope" value="Bacteria"/>
</dbReference>
<dbReference type="OrthoDB" id="9812148at2"/>
<evidence type="ECO:0000313" key="2">
    <source>
        <dbReference type="Proteomes" id="UP000003598"/>
    </source>
</evidence>
<evidence type="ECO:0008006" key="3">
    <source>
        <dbReference type="Google" id="ProtNLM"/>
    </source>
</evidence>
<dbReference type="InterPro" id="IPR039498">
    <property type="entry name" value="NTP_transf_5"/>
</dbReference>
<accession>G5SN37</accession>
<protein>
    <recommendedName>
        <fullName evidence="3">Nucleotidyltransferase family protein</fullName>
    </recommendedName>
</protein>
<dbReference type="Proteomes" id="UP000003598">
    <property type="component" value="Unassembled WGS sequence"/>
</dbReference>
<gene>
    <name evidence="1" type="ORF">HMPREF9441_00765</name>
</gene>
<sequence length="397" mass="46459">MLRKNVIFAETFVETRCEKDRQIKMGKTKYMQADEAFFKLLRLGIGTCHDRDVALDKAGWAAVYDMACKQAVAAIVLDGVERLSIIQKPPMDVVMPWIGLVQQIETRNRRLNRTVVMVYDKFLKEGMGTVLLKGQGNSLFYPRPLHRTPGDIDLWMNDGRKVVVDYARKYCPGVEVVYHHVDFPVLKEAEIELHFTPSWMNSWRMNLRLQRYFKEWKTLSLLHKVQLPERVGEVAVPTLAMNRVYLLVHIYRHLFDEGIGLRQLLDYHFVLRQPCSEAEREEAVRCLERLHLKRFAGAVMYVLQTVFGLEDEHLLVPPSPGRGQRLLAEIMKAGNFGQHDERIRHDANETPFGRFRRKVSRNMGFLTDYPGEVLWSPLFKIWHYAWRLRHGYLPPKK</sequence>
<dbReference type="Pfam" id="PF14907">
    <property type="entry name" value="NTP_transf_5"/>
    <property type="match status" value="1"/>
</dbReference>
<comment type="caution">
    <text evidence="1">The sequence shown here is derived from an EMBL/GenBank/DDBJ whole genome shotgun (WGS) entry which is preliminary data.</text>
</comment>
<dbReference type="HOGENOM" id="CLU_045664_0_0_10"/>